<keyword evidence="3" id="KW-0479">Metal-binding</keyword>
<evidence type="ECO:0000256" key="5">
    <source>
        <dbReference type="ARBA" id="ARBA00022842"/>
    </source>
</evidence>
<evidence type="ECO:0000256" key="4">
    <source>
        <dbReference type="ARBA" id="ARBA00022801"/>
    </source>
</evidence>
<keyword evidence="4" id="KW-0378">Hydrolase</keyword>
<protein>
    <submittedName>
        <fullName evidence="6">Phosphatase phospho2-like</fullName>
    </submittedName>
</protein>
<dbReference type="NCBIfam" id="TIGR01488">
    <property type="entry name" value="HAD-SF-IB"/>
    <property type="match status" value="1"/>
</dbReference>
<name>A0A8J5JS85_HOMAM</name>
<keyword evidence="5" id="KW-0460">Magnesium</keyword>
<dbReference type="Proteomes" id="UP000747542">
    <property type="component" value="Unassembled WGS sequence"/>
</dbReference>
<evidence type="ECO:0000256" key="2">
    <source>
        <dbReference type="ARBA" id="ARBA00008541"/>
    </source>
</evidence>
<dbReference type="AlphaFoldDB" id="A0A8J5JS85"/>
<dbReference type="NCBIfam" id="TIGR01489">
    <property type="entry name" value="DKMTPPase-SF"/>
    <property type="match status" value="1"/>
</dbReference>
<proteinExistence type="inferred from homology"/>
<comment type="caution">
    <text evidence="6">The sequence shown here is derived from an EMBL/GenBank/DDBJ whole genome shotgun (WGS) entry which is preliminary data.</text>
</comment>
<dbReference type="InterPro" id="IPR016965">
    <property type="entry name" value="Pase_PHOSPHO-typ"/>
</dbReference>
<gene>
    <name evidence="6" type="primary">phospho2-L</name>
    <name evidence="6" type="ORF">Hamer_G004332</name>
</gene>
<dbReference type="EMBL" id="JAHLQT010026473">
    <property type="protein sequence ID" value="KAG7163230.1"/>
    <property type="molecule type" value="Genomic_DNA"/>
</dbReference>
<evidence type="ECO:0000313" key="7">
    <source>
        <dbReference type="Proteomes" id="UP000747542"/>
    </source>
</evidence>
<dbReference type="GO" id="GO:0046872">
    <property type="term" value="F:metal ion binding"/>
    <property type="evidence" value="ECO:0007669"/>
    <property type="project" value="UniProtKB-KW"/>
</dbReference>
<dbReference type="GO" id="GO:0016791">
    <property type="term" value="F:phosphatase activity"/>
    <property type="evidence" value="ECO:0007669"/>
    <property type="project" value="InterPro"/>
</dbReference>
<keyword evidence="7" id="KW-1185">Reference proteome</keyword>
<comment type="cofactor">
    <cofactor evidence="1">
        <name>Mg(2+)</name>
        <dbReference type="ChEBI" id="CHEBI:18420"/>
    </cofactor>
</comment>
<dbReference type="Pfam" id="PF06888">
    <property type="entry name" value="Put_Phosphatase"/>
    <property type="match status" value="1"/>
</dbReference>
<evidence type="ECO:0000313" key="6">
    <source>
        <dbReference type="EMBL" id="KAG7163230.1"/>
    </source>
</evidence>
<organism evidence="6 7">
    <name type="scientific">Homarus americanus</name>
    <name type="common">American lobster</name>
    <dbReference type="NCBI Taxonomy" id="6706"/>
    <lineage>
        <taxon>Eukaryota</taxon>
        <taxon>Metazoa</taxon>
        <taxon>Ecdysozoa</taxon>
        <taxon>Arthropoda</taxon>
        <taxon>Crustacea</taxon>
        <taxon>Multicrustacea</taxon>
        <taxon>Malacostraca</taxon>
        <taxon>Eumalacostraca</taxon>
        <taxon>Eucarida</taxon>
        <taxon>Decapoda</taxon>
        <taxon>Pleocyemata</taxon>
        <taxon>Astacidea</taxon>
        <taxon>Nephropoidea</taxon>
        <taxon>Nephropidae</taxon>
        <taxon>Homarus</taxon>
    </lineage>
</organism>
<evidence type="ECO:0000256" key="1">
    <source>
        <dbReference type="ARBA" id="ARBA00001946"/>
    </source>
</evidence>
<accession>A0A8J5JS85</accession>
<sequence>MAQRPLLILSSFSSPASVAALSTRTLRPHLQFPEKTIPVIKSSKMENKKKHKVLLALDFDHTVIDNNSDTYIYKLAPGHKIPEDLKVLYRKDGWTQYMGEVFKFLHRNGITEENMRSCLNEIHLTDGMKELLTGLPRDLTEFIIISDANSVFIDHILKHCELRDMFSELFTNPAQFDENGCLSIQMYHHQDWCTLSTKNLCKGDILANYIKLRESENITFSTIAYVGDGTNDFCPSLRLKECDVVFPRCGYNLLNYIVKMEAEKGMKIDADVCPWDTGKDILERLLMCYSEVDTAGVPKPRLKAPAQIF</sequence>
<dbReference type="PANTHER" id="PTHR20889">
    <property type="entry name" value="PHOSPHATASE, ORPHAN 1, 2"/>
    <property type="match status" value="1"/>
</dbReference>
<evidence type="ECO:0000256" key="3">
    <source>
        <dbReference type="ARBA" id="ARBA00022723"/>
    </source>
</evidence>
<dbReference type="InterPro" id="IPR006384">
    <property type="entry name" value="HAD_hydro_PyrdxlP_Pase-like"/>
</dbReference>
<dbReference type="PANTHER" id="PTHR20889:SF12">
    <property type="entry name" value="LP01149P"/>
    <property type="match status" value="1"/>
</dbReference>
<reference evidence="6" key="1">
    <citation type="journal article" date="2021" name="Sci. Adv.">
        <title>The American lobster genome reveals insights on longevity, neural, and immune adaptations.</title>
        <authorList>
            <person name="Polinski J.M."/>
            <person name="Zimin A.V."/>
            <person name="Clark K.F."/>
            <person name="Kohn A.B."/>
            <person name="Sadowski N."/>
            <person name="Timp W."/>
            <person name="Ptitsyn A."/>
            <person name="Khanna P."/>
            <person name="Romanova D.Y."/>
            <person name="Williams P."/>
            <person name="Greenwood S.J."/>
            <person name="Moroz L.L."/>
            <person name="Walt D.R."/>
            <person name="Bodnar A.G."/>
        </authorList>
    </citation>
    <scope>NUCLEOTIDE SEQUENCE</scope>
    <source>
        <strain evidence="6">GMGI-L3</strain>
    </source>
</reference>
<dbReference type="OrthoDB" id="10267182at2759"/>
<comment type="similarity">
    <text evidence="2">Belongs to the HAD-like hydrolase superfamily. PHOSPHO family.</text>
</comment>